<evidence type="ECO:0000313" key="3">
    <source>
        <dbReference type="Proteomes" id="UP000654345"/>
    </source>
</evidence>
<dbReference type="Gene3D" id="1.10.10.10">
    <property type="entry name" value="Winged helix-like DNA-binding domain superfamily/Winged helix DNA-binding domain"/>
    <property type="match status" value="1"/>
</dbReference>
<evidence type="ECO:0000313" key="2">
    <source>
        <dbReference type="EMBL" id="GHO59375.1"/>
    </source>
</evidence>
<reference evidence="2 3" key="1">
    <citation type="journal article" date="2021" name="Int. J. Syst. Evol. Microbiol.">
        <title>Reticulibacter mediterranei gen. nov., sp. nov., within the new family Reticulibacteraceae fam. nov., and Ktedonospora formicarum gen. nov., sp. nov., Ktedonobacter robiniae sp. nov., Dictyobacter formicarum sp. nov. and Dictyobacter arantiisoli sp. nov., belonging to the class Ktedonobacteria.</title>
        <authorList>
            <person name="Yabe S."/>
            <person name="Zheng Y."/>
            <person name="Wang C.M."/>
            <person name="Sakai Y."/>
            <person name="Abe K."/>
            <person name="Yokota A."/>
            <person name="Donadio S."/>
            <person name="Cavaletti L."/>
            <person name="Monciardini P."/>
        </authorList>
    </citation>
    <scope>NUCLEOTIDE SEQUENCE [LARGE SCALE GENOMIC DNA]</scope>
    <source>
        <strain evidence="2 3">SOSP1-30</strain>
    </source>
</reference>
<name>A0ABQ3V409_9CHLR</name>
<organism evidence="2 3">
    <name type="scientific">Ktedonobacter robiniae</name>
    <dbReference type="NCBI Taxonomy" id="2778365"/>
    <lineage>
        <taxon>Bacteria</taxon>
        <taxon>Bacillati</taxon>
        <taxon>Chloroflexota</taxon>
        <taxon>Ktedonobacteria</taxon>
        <taxon>Ktedonobacterales</taxon>
        <taxon>Ktedonobacteraceae</taxon>
        <taxon>Ktedonobacter</taxon>
    </lineage>
</organism>
<dbReference type="InterPro" id="IPR017799">
    <property type="entry name" value="Tscrpt_reg_PadR_acidobac-type"/>
</dbReference>
<dbReference type="InterPro" id="IPR036388">
    <property type="entry name" value="WH-like_DNA-bd_sf"/>
</dbReference>
<dbReference type="InterPro" id="IPR005149">
    <property type="entry name" value="Tscrpt_reg_PadR_N"/>
</dbReference>
<dbReference type="PANTHER" id="PTHR33169:SF14">
    <property type="entry name" value="TRANSCRIPTIONAL REGULATOR RV3488"/>
    <property type="match status" value="1"/>
</dbReference>
<dbReference type="InterPro" id="IPR036390">
    <property type="entry name" value="WH_DNA-bd_sf"/>
</dbReference>
<comment type="caution">
    <text evidence="2">The sequence shown here is derived from an EMBL/GenBank/DDBJ whole genome shotgun (WGS) entry which is preliminary data.</text>
</comment>
<dbReference type="Proteomes" id="UP000654345">
    <property type="component" value="Unassembled WGS sequence"/>
</dbReference>
<dbReference type="Pfam" id="PF03551">
    <property type="entry name" value="PadR"/>
    <property type="match status" value="1"/>
</dbReference>
<dbReference type="SUPFAM" id="SSF46785">
    <property type="entry name" value="Winged helix' DNA-binding domain"/>
    <property type="match status" value="1"/>
</dbReference>
<evidence type="ECO:0000259" key="1">
    <source>
        <dbReference type="Pfam" id="PF03551"/>
    </source>
</evidence>
<dbReference type="InterPro" id="IPR052509">
    <property type="entry name" value="Metal_resp_DNA-bind_regulator"/>
</dbReference>
<dbReference type="GO" id="GO:0003677">
    <property type="term" value="F:DNA binding"/>
    <property type="evidence" value="ECO:0007669"/>
    <property type="project" value="UniProtKB-KW"/>
</dbReference>
<protein>
    <submittedName>
        <fullName evidence="2">DNA-binding protein YwzG</fullName>
    </submittedName>
</protein>
<accession>A0ABQ3V409</accession>
<keyword evidence="3" id="KW-1185">Reference proteome</keyword>
<feature type="domain" description="Transcription regulator PadR N-terminal" evidence="1">
    <location>
        <begin position="17"/>
        <end position="90"/>
    </location>
</feature>
<keyword evidence="2" id="KW-0238">DNA-binding</keyword>
<dbReference type="NCBIfam" id="TIGR03433">
    <property type="entry name" value="padR_acidobact"/>
    <property type="match status" value="1"/>
</dbReference>
<dbReference type="EMBL" id="BNJG01000003">
    <property type="protein sequence ID" value="GHO59375.1"/>
    <property type="molecule type" value="Genomic_DNA"/>
</dbReference>
<proteinExistence type="predicted"/>
<sequence>MVQINRELMKGSLELLLLAVLEQEPMYGYQIVKEVRVSSQDVLQLKEGSLYPALHRLENAGLVTSAWQTRDDGSPRRYYQLTHLGREAVRARRQEWQMFTSAIEGVLRHA</sequence>
<dbReference type="PANTHER" id="PTHR33169">
    <property type="entry name" value="PADR-FAMILY TRANSCRIPTIONAL REGULATOR"/>
    <property type="match status" value="1"/>
</dbReference>
<gene>
    <name evidence="2" type="primary">ywzG</name>
    <name evidence="2" type="ORF">KSB_78500</name>
</gene>